<protein>
    <submittedName>
        <fullName evidence="2">Uncharacterized protein</fullName>
    </submittedName>
</protein>
<organism evidence="2 3">
    <name type="scientific">Immersiella caudata</name>
    <dbReference type="NCBI Taxonomy" id="314043"/>
    <lineage>
        <taxon>Eukaryota</taxon>
        <taxon>Fungi</taxon>
        <taxon>Dikarya</taxon>
        <taxon>Ascomycota</taxon>
        <taxon>Pezizomycotina</taxon>
        <taxon>Sordariomycetes</taxon>
        <taxon>Sordariomycetidae</taxon>
        <taxon>Sordariales</taxon>
        <taxon>Lasiosphaeriaceae</taxon>
        <taxon>Immersiella</taxon>
    </lineage>
</organism>
<feature type="region of interest" description="Disordered" evidence="1">
    <location>
        <begin position="1"/>
        <end position="232"/>
    </location>
</feature>
<evidence type="ECO:0000313" key="2">
    <source>
        <dbReference type="EMBL" id="KAK0631938.1"/>
    </source>
</evidence>
<accession>A0AA39XDG6</accession>
<name>A0AA39XDG6_9PEZI</name>
<reference evidence="2" key="1">
    <citation type="submission" date="2023-06" db="EMBL/GenBank/DDBJ databases">
        <title>Genome-scale phylogeny and comparative genomics of the fungal order Sordariales.</title>
        <authorList>
            <consortium name="Lawrence Berkeley National Laboratory"/>
            <person name="Hensen N."/>
            <person name="Bonometti L."/>
            <person name="Westerberg I."/>
            <person name="Brannstrom I.O."/>
            <person name="Guillou S."/>
            <person name="Cros-Aarteil S."/>
            <person name="Calhoun S."/>
            <person name="Haridas S."/>
            <person name="Kuo A."/>
            <person name="Mondo S."/>
            <person name="Pangilinan J."/>
            <person name="Riley R."/>
            <person name="Labutti K."/>
            <person name="Andreopoulos B."/>
            <person name="Lipzen A."/>
            <person name="Chen C."/>
            <person name="Yanf M."/>
            <person name="Daum C."/>
            <person name="Ng V."/>
            <person name="Clum A."/>
            <person name="Steindorff A."/>
            <person name="Ohm R."/>
            <person name="Martin F."/>
            <person name="Silar P."/>
            <person name="Natvig D."/>
            <person name="Lalanne C."/>
            <person name="Gautier V."/>
            <person name="Ament-Velasquez S.L."/>
            <person name="Kruys A."/>
            <person name="Hutchinson M.I."/>
            <person name="Powell A.J."/>
            <person name="Barry K."/>
            <person name="Miller A.N."/>
            <person name="Grigoriev I.V."/>
            <person name="Debuchy R."/>
            <person name="Gladieux P."/>
            <person name="Thoren M.H."/>
            <person name="Johannesson H."/>
        </authorList>
    </citation>
    <scope>NUCLEOTIDE SEQUENCE</scope>
    <source>
        <strain evidence="2">CBS 606.72</strain>
    </source>
</reference>
<feature type="region of interest" description="Disordered" evidence="1">
    <location>
        <begin position="255"/>
        <end position="277"/>
    </location>
</feature>
<feature type="compositionally biased region" description="Basic and acidic residues" evidence="1">
    <location>
        <begin position="511"/>
        <end position="577"/>
    </location>
</feature>
<feature type="region of interest" description="Disordered" evidence="1">
    <location>
        <begin position="410"/>
        <end position="735"/>
    </location>
</feature>
<feature type="compositionally biased region" description="Basic and acidic residues" evidence="1">
    <location>
        <begin position="255"/>
        <end position="275"/>
    </location>
</feature>
<feature type="compositionally biased region" description="Pro residues" evidence="1">
    <location>
        <begin position="683"/>
        <end position="693"/>
    </location>
</feature>
<dbReference type="AlphaFoldDB" id="A0AA39XDG6"/>
<feature type="region of interest" description="Disordered" evidence="1">
    <location>
        <begin position="369"/>
        <end position="396"/>
    </location>
</feature>
<evidence type="ECO:0000256" key="1">
    <source>
        <dbReference type="SAM" id="MobiDB-lite"/>
    </source>
</evidence>
<comment type="caution">
    <text evidence="2">The sequence shown here is derived from an EMBL/GenBank/DDBJ whole genome shotgun (WGS) entry which is preliminary data.</text>
</comment>
<proteinExistence type="predicted"/>
<evidence type="ECO:0000313" key="3">
    <source>
        <dbReference type="Proteomes" id="UP001175000"/>
    </source>
</evidence>
<feature type="compositionally biased region" description="Basic and acidic residues" evidence="1">
    <location>
        <begin position="584"/>
        <end position="597"/>
    </location>
</feature>
<gene>
    <name evidence="2" type="ORF">B0T14DRAFT_15920</name>
</gene>
<dbReference type="EMBL" id="JAULSU010000001">
    <property type="protein sequence ID" value="KAK0631938.1"/>
    <property type="molecule type" value="Genomic_DNA"/>
</dbReference>
<feature type="compositionally biased region" description="Basic and acidic residues" evidence="1">
    <location>
        <begin position="196"/>
        <end position="232"/>
    </location>
</feature>
<sequence length="735" mass="83611">MAAPLRPPSSRPEGAGDPYFEDQWSDGPTEDHDDAPRRRTRTHSMGPSRPRSSFIPGEGARGETVPYGRPTPHRADTEPFSPALGLRTRPYSGYYGPPPPSRTPFTPRQPYPNPADGYPNYSPGYGTGYTTAPPPETSPFSYPSTPADFGHTVPYPSSQSQPFGSPFNDGRSGVRGPTIRVRKTQVPAEPQPQPRPRQEDIDTDREADKQYWRERQRQKDRQAKEAQKREYEAEKRAIERLRREKLQLKVKKLQEELKHERNRAPSRSGFERNARPQDAVQELMDHLHTLRAQERERRLVAQPGSMTQLLQDIAEIAEARREQQASRDRLQLLGGFRPPTRSEYGNPNYESLQRKQIEEVLRDILGGLSDDDMTRLPLPARSYHTGRSASEDFHPEDDFRREAFRDMPREFQEEDAGASPRSRYRDALGNVNDLYGNPSSPQHRTGDPGPSIVRDPYPSPEPSRYAPSRYSTPSTPTLGRRQTAPTPILKVVPPSSSKRARGSDFSSDHSTPADHGEYSPYHDPRELRAEQYQEERAPRRMEQRREGLPRRTEQYRDELPRASEQFREEPQRMERPRPYTPATEPERPEIRRADSHRSFGTRRSSMSGPRSTIEHESPGLQRNRSRVAFREQDPAGGRPLLDDDEDASGSDSGGRPRGARSYRIAGDNVSDRRYNPRDGQAVTPPPAPPPPRSGTPIASERPGRSPRRVQVEEGWSDDEEIQDGRFMSRESTVGR</sequence>
<feature type="compositionally biased region" description="Low complexity" evidence="1">
    <location>
        <begin position="154"/>
        <end position="167"/>
    </location>
</feature>
<dbReference type="Proteomes" id="UP001175000">
    <property type="component" value="Unassembled WGS sequence"/>
</dbReference>
<feature type="compositionally biased region" description="Polar residues" evidence="1">
    <location>
        <begin position="601"/>
        <end position="610"/>
    </location>
</feature>
<feature type="compositionally biased region" description="Pro residues" evidence="1">
    <location>
        <begin position="96"/>
        <end position="113"/>
    </location>
</feature>
<feature type="compositionally biased region" description="Pro residues" evidence="1">
    <location>
        <begin position="1"/>
        <end position="10"/>
    </location>
</feature>
<keyword evidence="3" id="KW-1185">Reference proteome</keyword>